<organism evidence="3 4">
    <name type="scientific">Fusarium proliferatum (strain ET1)</name>
    <name type="common">Orchid endophyte fungus</name>
    <dbReference type="NCBI Taxonomy" id="1227346"/>
    <lineage>
        <taxon>Eukaryota</taxon>
        <taxon>Fungi</taxon>
        <taxon>Dikarya</taxon>
        <taxon>Ascomycota</taxon>
        <taxon>Pezizomycotina</taxon>
        <taxon>Sordariomycetes</taxon>
        <taxon>Hypocreomycetidae</taxon>
        <taxon>Hypocreales</taxon>
        <taxon>Nectriaceae</taxon>
        <taxon>Fusarium</taxon>
        <taxon>Fusarium fujikuroi species complex</taxon>
    </lineage>
</organism>
<feature type="domain" description="Zn(2)-C6 fungal-type" evidence="2">
    <location>
        <begin position="7"/>
        <end position="35"/>
    </location>
</feature>
<sequence length="493" mass="55665">MMVTSRACLPCRTAKTKCDLKRPTCGLCSRREIVCGGYASDSDFMFRDQNATAKVNSERARRGIKHTTNRLCLYDTNSVDTLCVLNVDALQTSWLAIPSPVLFKLEDRILDKFYAEWVSRPCAKLKNPGYLDLLPEMKAKAAPASALNLAVEAFALANAGKFMICNGNLKQMAFSRYGAALASIRNAILHHTLVADDATLMAIMTIDMFEVVFMVREEPLKLHNNAIEYLLAVRGAEQIESDVGLAIYRMANHRLQVRQLGLGLEPLPVQLACVNMLDLSTPRYSLSKMQLEAQQTLSISQDLGSFHLVELSHLIYQIQMKLDEYEHWKACLPASWTPKRIRLADHSEVLQALIASSLPFTDYILIYEDSFIAHQMSFFYHGQLALRSALIDALFAMRNMSLDQLDLDRETEIHQKATSNLADILVESSTSLLASIQLDDCGSLYLTQERITLCYTRAVCWALQQNKRVSARNKDFTYRLENWIRQQIALACQ</sequence>
<dbReference type="PANTHER" id="PTHR38791">
    <property type="entry name" value="ZN(II)2CYS6 TRANSCRIPTION FACTOR (EUROFUNG)-RELATED-RELATED"/>
    <property type="match status" value="1"/>
</dbReference>
<dbReference type="VEuPathDB" id="FungiDB:FPRO_14705"/>
<dbReference type="InterPro" id="IPR001138">
    <property type="entry name" value="Zn2Cys6_DnaBD"/>
</dbReference>
<proteinExistence type="predicted"/>
<dbReference type="RefSeq" id="XP_031085487.1">
    <property type="nucleotide sequence ID" value="XM_031219761.1"/>
</dbReference>
<evidence type="ECO:0000313" key="3">
    <source>
        <dbReference type="EMBL" id="CZR44953.1"/>
    </source>
</evidence>
<dbReference type="InterPro" id="IPR036864">
    <property type="entry name" value="Zn2-C6_fun-type_DNA-bd_sf"/>
</dbReference>
<gene>
    <name evidence="3" type="ORF">FPRO_14705</name>
</gene>
<dbReference type="GO" id="GO:0000981">
    <property type="term" value="F:DNA-binding transcription factor activity, RNA polymerase II-specific"/>
    <property type="evidence" value="ECO:0007669"/>
    <property type="project" value="InterPro"/>
</dbReference>
<dbReference type="PROSITE" id="PS00463">
    <property type="entry name" value="ZN2_CY6_FUNGAL_1"/>
    <property type="match status" value="1"/>
</dbReference>
<comment type="caution">
    <text evidence="3">The sequence shown here is derived from an EMBL/GenBank/DDBJ whole genome shotgun (WGS) entry which is preliminary data.</text>
</comment>
<dbReference type="CDD" id="cd00067">
    <property type="entry name" value="GAL4"/>
    <property type="match status" value="1"/>
</dbReference>
<dbReference type="AlphaFoldDB" id="A0A1L7VX04"/>
<dbReference type="Proteomes" id="UP000183971">
    <property type="component" value="Unassembled WGS sequence"/>
</dbReference>
<protein>
    <recommendedName>
        <fullName evidence="2">Zn(2)-C6 fungal-type domain-containing protein</fullName>
    </recommendedName>
</protein>
<accession>A0A1L7VX04</accession>
<reference evidence="4" key="1">
    <citation type="journal article" date="2016" name="Genome Biol. Evol.">
        <title>Comparative 'omics' of the Fusarium fujikuroi species complex highlights differences in genetic potential and metabolite synthesis.</title>
        <authorList>
            <person name="Niehaus E.-M."/>
            <person name="Muensterkoetter M."/>
            <person name="Proctor R.H."/>
            <person name="Brown D.W."/>
            <person name="Sharon A."/>
            <person name="Idan Y."/>
            <person name="Oren-Young L."/>
            <person name="Sieber C.M."/>
            <person name="Novak O."/>
            <person name="Pencik A."/>
            <person name="Tarkowska D."/>
            <person name="Hromadova K."/>
            <person name="Freeman S."/>
            <person name="Maymon M."/>
            <person name="Elazar M."/>
            <person name="Youssef S.A."/>
            <person name="El-Shabrawy E.S.M."/>
            <person name="Shalaby A.B.A."/>
            <person name="Houterman P."/>
            <person name="Brock N.L."/>
            <person name="Burkhardt I."/>
            <person name="Tsavkelova E.A."/>
            <person name="Dickschat J.S."/>
            <person name="Galuszka P."/>
            <person name="Gueldener U."/>
            <person name="Tudzynski B."/>
        </authorList>
    </citation>
    <scope>NUCLEOTIDE SEQUENCE [LARGE SCALE GENOMIC DNA]</scope>
    <source>
        <strain evidence="4">ET1</strain>
    </source>
</reference>
<dbReference type="Gene3D" id="4.10.240.10">
    <property type="entry name" value="Zn(2)-C6 fungal-type DNA-binding domain"/>
    <property type="match status" value="1"/>
</dbReference>
<dbReference type="SMART" id="SM00066">
    <property type="entry name" value="GAL4"/>
    <property type="match status" value="1"/>
</dbReference>
<keyword evidence="4" id="KW-1185">Reference proteome</keyword>
<dbReference type="PROSITE" id="PS50048">
    <property type="entry name" value="ZN2_CY6_FUNGAL_2"/>
    <property type="match status" value="1"/>
</dbReference>
<evidence type="ECO:0000259" key="2">
    <source>
        <dbReference type="PROSITE" id="PS50048"/>
    </source>
</evidence>
<evidence type="ECO:0000313" key="4">
    <source>
        <dbReference type="Proteomes" id="UP000183971"/>
    </source>
</evidence>
<dbReference type="GeneID" id="42059563"/>
<dbReference type="Pfam" id="PF00172">
    <property type="entry name" value="Zn_clus"/>
    <property type="match status" value="1"/>
</dbReference>
<dbReference type="EMBL" id="FJOF01000008">
    <property type="protein sequence ID" value="CZR44953.1"/>
    <property type="molecule type" value="Genomic_DNA"/>
</dbReference>
<dbReference type="InterPro" id="IPR053175">
    <property type="entry name" value="DHMBA_Reg_Transcription_Factor"/>
</dbReference>
<dbReference type="GO" id="GO:0008270">
    <property type="term" value="F:zinc ion binding"/>
    <property type="evidence" value="ECO:0007669"/>
    <property type="project" value="InterPro"/>
</dbReference>
<name>A0A1L7VX04_FUSPR</name>
<evidence type="ECO:0000256" key="1">
    <source>
        <dbReference type="ARBA" id="ARBA00023242"/>
    </source>
</evidence>
<dbReference type="SUPFAM" id="SSF57701">
    <property type="entry name" value="Zn2/Cys6 DNA-binding domain"/>
    <property type="match status" value="1"/>
</dbReference>
<keyword evidence="1" id="KW-0539">Nucleus</keyword>